<evidence type="ECO:0000256" key="1">
    <source>
        <dbReference type="ARBA" id="ARBA00034117"/>
    </source>
</evidence>
<keyword evidence="2" id="KW-0175">Coiled coil</keyword>
<evidence type="ECO:0000313" key="4">
    <source>
        <dbReference type="EMBL" id="MED4680865.1"/>
    </source>
</evidence>
<dbReference type="Proteomes" id="UP001336122">
    <property type="component" value="Unassembled WGS sequence"/>
</dbReference>
<sequence>MGFQVDLKEFNEVLAKLQKDTSKTNDQLDQAKNALNGIIQADAMQGETGKAIVNDINNNQNTVVIGLKDTNELLSIEMAQTLQDFQSTTGESDENAIILEDALLQTQNKLSNLQPKKHEMDSRISNIYNSVSDLISLSMPNSQFDEKLVAASKELEDTIQKVQQFESKKEKSNAENILDALNNQVQIAGKMGSLSYTDPQLQAFFALDDLAKGIHEMDTQITKAKKEAQLQAEREMKKKQE</sequence>
<feature type="non-terminal residue" evidence="4">
    <location>
        <position position="241"/>
    </location>
</feature>
<dbReference type="Pfam" id="PF04740">
    <property type="entry name" value="LXG"/>
    <property type="match status" value="1"/>
</dbReference>
<dbReference type="RefSeq" id="WP_328071278.1">
    <property type="nucleotide sequence ID" value="NZ_JARTIK010000029.1"/>
</dbReference>
<comment type="caution">
    <text evidence="4">The sequence shown here is derived from an EMBL/GenBank/DDBJ whole genome shotgun (WGS) entry which is preliminary data.</text>
</comment>
<evidence type="ECO:0000256" key="2">
    <source>
        <dbReference type="SAM" id="Coils"/>
    </source>
</evidence>
<dbReference type="EMBL" id="JARTIK010000029">
    <property type="protein sequence ID" value="MED4680865.1"/>
    <property type="molecule type" value="Genomic_DNA"/>
</dbReference>
<organism evidence="4 5">
    <name type="scientific">Bacillus nitratireducens</name>
    <dbReference type="NCBI Taxonomy" id="2026193"/>
    <lineage>
        <taxon>Bacteria</taxon>
        <taxon>Bacillati</taxon>
        <taxon>Bacillota</taxon>
        <taxon>Bacilli</taxon>
        <taxon>Bacillales</taxon>
        <taxon>Bacillaceae</taxon>
        <taxon>Bacillus</taxon>
        <taxon>Bacillus cereus group</taxon>
    </lineage>
</organism>
<proteinExistence type="inferred from homology"/>
<feature type="coiled-coil region" evidence="2">
    <location>
        <begin position="148"/>
        <end position="175"/>
    </location>
</feature>
<dbReference type="InterPro" id="IPR006829">
    <property type="entry name" value="LXG_dom"/>
</dbReference>
<comment type="similarity">
    <text evidence="1">In the N-terminal section; belongs to the LXG family.</text>
</comment>
<protein>
    <submittedName>
        <fullName evidence="4">T7SS effector LXG polymorphic toxin</fullName>
    </submittedName>
</protein>
<dbReference type="PROSITE" id="PS51756">
    <property type="entry name" value="LXG"/>
    <property type="match status" value="1"/>
</dbReference>
<feature type="coiled-coil region" evidence="2">
    <location>
        <begin position="7"/>
        <end position="34"/>
    </location>
</feature>
<feature type="domain" description="LXG" evidence="3">
    <location>
        <begin position="1"/>
        <end position="236"/>
    </location>
</feature>
<evidence type="ECO:0000313" key="5">
    <source>
        <dbReference type="Proteomes" id="UP001336122"/>
    </source>
</evidence>
<evidence type="ECO:0000259" key="3">
    <source>
        <dbReference type="PROSITE" id="PS51756"/>
    </source>
</evidence>
<reference evidence="4 5" key="1">
    <citation type="submission" date="2023-03" db="EMBL/GenBank/DDBJ databases">
        <title>Bacillus Genome Sequencing.</title>
        <authorList>
            <person name="Dunlap C."/>
        </authorList>
    </citation>
    <scope>NUCLEOTIDE SEQUENCE [LARGE SCALE GENOMIC DNA]</scope>
    <source>
        <strain evidence="4 5">NRS-319</strain>
    </source>
</reference>
<name>A0ABU6PHX6_9BACI</name>
<keyword evidence="5" id="KW-1185">Reference proteome</keyword>
<accession>A0ABU6PHX6</accession>
<gene>
    <name evidence="4" type="ORF">P9485_24295</name>
</gene>